<keyword evidence="2" id="KW-1185">Reference proteome</keyword>
<protein>
    <submittedName>
        <fullName evidence="1">Uncharacterized protein</fullName>
    </submittedName>
</protein>
<reference evidence="2" key="1">
    <citation type="journal article" date="2023" name="G3 (Bethesda)">
        <title>Genome assembly and association tests identify interacting loci associated with vigor, precocity, and sex in interspecific pistachio rootstocks.</title>
        <authorList>
            <person name="Palmer W."/>
            <person name="Jacygrad E."/>
            <person name="Sagayaradj S."/>
            <person name="Cavanaugh K."/>
            <person name="Han R."/>
            <person name="Bertier L."/>
            <person name="Beede B."/>
            <person name="Kafkas S."/>
            <person name="Golino D."/>
            <person name="Preece J."/>
            <person name="Michelmore R."/>
        </authorList>
    </citation>
    <scope>NUCLEOTIDE SEQUENCE [LARGE SCALE GENOMIC DNA]</scope>
</reference>
<dbReference type="Proteomes" id="UP001164250">
    <property type="component" value="Chromosome 9"/>
</dbReference>
<gene>
    <name evidence="1" type="ORF">Patl1_32757</name>
</gene>
<comment type="caution">
    <text evidence="1">The sequence shown here is derived from an EMBL/GenBank/DDBJ whole genome shotgun (WGS) entry which is preliminary data.</text>
</comment>
<evidence type="ECO:0000313" key="2">
    <source>
        <dbReference type="Proteomes" id="UP001164250"/>
    </source>
</evidence>
<organism evidence="1 2">
    <name type="scientific">Pistacia atlantica</name>
    <dbReference type="NCBI Taxonomy" id="434234"/>
    <lineage>
        <taxon>Eukaryota</taxon>
        <taxon>Viridiplantae</taxon>
        <taxon>Streptophyta</taxon>
        <taxon>Embryophyta</taxon>
        <taxon>Tracheophyta</taxon>
        <taxon>Spermatophyta</taxon>
        <taxon>Magnoliopsida</taxon>
        <taxon>eudicotyledons</taxon>
        <taxon>Gunneridae</taxon>
        <taxon>Pentapetalae</taxon>
        <taxon>rosids</taxon>
        <taxon>malvids</taxon>
        <taxon>Sapindales</taxon>
        <taxon>Anacardiaceae</taxon>
        <taxon>Pistacia</taxon>
    </lineage>
</organism>
<proteinExistence type="predicted"/>
<sequence length="21" mass="2174">MAGKLTGIFASTKAFGAILIY</sequence>
<accession>A0ACC1ANZ3</accession>
<dbReference type="EMBL" id="CM047905">
    <property type="protein sequence ID" value="KAJ0088402.1"/>
    <property type="molecule type" value="Genomic_DNA"/>
</dbReference>
<name>A0ACC1ANZ3_9ROSI</name>
<evidence type="ECO:0000313" key="1">
    <source>
        <dbReference type="EMBL" id="KAJ0088402.1"/>
    </source>
</evidence>